<feature type="compositionally biased region" description="Basic and acidic residues" evidence="1">
    <location>
        <begin position="295"/>
        <end position="304"/>
    </location>
</feature>
<accession>A0AAV9WZF2</accession>
<evidence type="ECO:0000256" key="1">
    <source>
        <dbReference type="SAM" id="MobiDB-lite"/>
    </source>
</evidence>
<dbReference type="Proteomes" id="UP001365542">
    <property type="component" value="Unassembled WGS sequence"/>
</dbReference>
<sequence>MPSSMRPDHVIFSYMTMDVNGVEIQPVKANFYLSPNAYTLPQKLRFAWQAGPYFPNNEHLRPGVFHLNNTQYAAPGARGRPRSEHFYGLEITEALVFNGTTRSNKGMRILVHPRNIESFRQRTVPRGNVTATSFWTVPGLQFGFIESDWGSVGTLEESIPKQAALTDSQMSKVAFADEKSSDLEKKPDTLEENIPKRVASVKSQAPSISSANETSNNSEGSTKIDLGASKETFEETISKWIAQVYAQTQGITPTYGTSSNPERSIGTFEKNISKLAASVNSRTFSIASTSEESNDTVRKPRSPEGSEVWSEDAYIGGSD</sequence>
<comment type="caution">
    <text evidence="2">The sequence shown here is derived from an EMBL/GenBank/DDBJ whole genome shotgun (WGS) entry which is preliminary data.</text>
</comment>
<name>A0AAV9WZF2_9PEZI</name>
<feature type="region of interest" description="Disordered" evidence="1">
    <location>
        <begin position="176"/>
        <end position="227"/>
    </location>
</feature>
<proteinExistence type="predicted"/>
<gene>
    <name evidence="2" type="ORF">TWF694_004065</name>
</gene>
<keyword evidence="3" id="KW-1185">Reference proteome</keyword>
<protein>
    <submittedName>
        <fullName evidence="2">Uncharacterized protein</fullName>
    </submittedName>
</protein>
<dbReference type="AlphaFoldDB" id="A0AAV9WZF2"/>
<feature type="compositionally biased region" description="Basic and acidic residues" evidence="1">
    <location>
        <begin position="176"/>
        <end position="195"/>
    </location>
</feature>
<feature type="region of interest" description="Disordered" evidence="1">
    <location>
        <begin position="286"/>
        <end position="319"/>
    </location>
</feature>
<organism evidence="2 3">
    <name type="scientific">Orbilia ellipsospora</name>
    <dbReference type="NCBI Taxonomy" id="2528407"/>
    <lineage>
        <taxon>Eukaryota</taxon>
        <taxon>Fungi</taxon>
        <taxon>Dikarya</taxon>
        <taxon>Ascomycota</taxon>
        <taxon>Pezizomycotina</taxon>
        <taxon>Orbiliomycetes</taxon>
        <taxon>Orbiliales</taxon>
        <taxon>Orbiliaceae</taxon>
        <taxon>Orbilia</taxon>
    </lineage>
</organism>
<evidence type="ECO:0000313" key="3">
    <source>
        <dbReference type="Proteomes" id="UP001365542"/>
    </source>
</evidence>
<evidence type="ECO:0000313" key="2">
    <source>
        <dbReference type="EMBL" id="KAK6528831.1"/>
    </source>
</evidence>
<reference evidence="2 3" key="1">
    <citation type="submission" date="2019-10" db="EMBL/GenBank/DDBJ databases">
        <authorList>
            <person name="Palmer J.M."/>
        </authorList>
    </citation>
    <scope>NUCLEOTIDE SEQUENCE [LARGE SCALE GENOMIC DNA]</scope>
    <source>
        <strain evidence="2 3">TWF694</strain>
    </source>
</reference>
<dbReference type="EMBL" id="JAVHJO010000014">
    <property type="protein sequence ID" value="KAK6528831.1"/>
    <property type="molecule type" value="Genomic_DNA"/>
</dbReference>
<feature type="compositionally biased region" description="Polar residues" evidence="1">
    <location>
        <begin position="201"/>
        <end position="221"/>
    </location>
</feature>